<feature type="site" description="Interaction with substrate rRNA" evidence="9">
    <location>
        <position position="60"/>
    </location>
</feature>
<dbReference type="PANTHER" id="PTHR12636:SF5">
    <property type="entry name" value="RIBOSOMAL RNA SMALL SUBUNIT METHYLTRANSFERASE NEP1"/>
    <property type="match status" value="1"/>
</dbReference>
<keyword evidence="8 9" id="KW-0694">RNA-binding</keyword>
<protein>
    <recommendedName>
        <fullName evidence="9">Ribosomal RNA small subunit methyltransferase Nep1</fullName>
        <ecNumber evidence="9">2.1.1.-</ecNumber>
    </recommendedName>
    <alternativeName>
        <fullName evidence="9">16S rRNA (pseudouridine-N1-)-methyltransferase Nep1</fullName>
    </alternativeName>
</protein>
<evidence type="ECO:0000256" key="7">
    <source>
        <dbReference type="ARBA" id="ARBA00022730"/>
    </source>
</evidence>
<evidence type="ECO:0000256" key="5">
    <source>
        <dbReference type="ARBA" id="ARBA00022679"/>
    </source>
</evidence>
<feature type="site" description="Interaction with substrate rRNA" evidence="9">
    <location>
        <position position="105"/>
    </location>
</feature>
<evidence type="ECO:0000256" key="1">
    <source>
        <dbReference type="ARBA" id="ARBA00008115"/>
    </source>
</evidence>
<evidence type="ECO:0000313" key="10">
    <source>
        <dbReference type="EMBL" id="HGE66355.1"/>
    </source>
</evidence>
<dbReference type="EMBL" id="DRUC01000099">
    <property type="protein sequence ID" value="HHF48793.1"/>
    <property type="molecule type" value="Genomic_DNA"/>
</dbReference>
<organism evidence="10">
    <name type="scientific">Geoglobus ahangari</name>
    <dbReference type="NCBI Taxonomy" id="113653"/>
    <lineage>
        <taxon>Archaea</taxon>
        <taxon>Methanobacteriati</taxon>
        <taxon>Methanobacteriota</taxon>
        <taxon>Archaeoglobi</taxon>
        <taxon>Archaeoglobales</taxon>
        <taxon>Archaeoglobaceae</taxon>
        <taxon>Geoglobus</taxon>
    </lineage>
</organism>
<dbReference type="EMBL" id="DTAK01000015">
    <property type="protein sequence ID" value="HGU59132.1"/>
    <property type="molecule type" value="Genomic_DNA"/>
</dbReference>
<feature type="site" description="Interaction with substrate rRNA" evidence="9">
    <location>
        <position position="101"/>
    </location>
</feature>
<dbReference type="CDD" id="cd18088">
    <property type="entry name" value="Nep1-like"/>
    <property type="match status" value="1"/>
</dbReference>
<accession>A0A7C3UHT5</accession>
<keyword evidence="5 9" id="KW-0808">Transferase</keyword>
<feature type="binding site" evidence="9">
    <location>
        <position position="166"/>
    </location>
    <ligand>
        <name>S-adenosyl-L-methionine</name>
        <dbReference type="ChEBI" id="CHEBI:59789"/>
    </ligand>
</feature>
<dbReference type="HAMAP" id="MF_00554">
    <property type="entry name" value="NEP1"/>
    <property type="match status" value="1"/>
</dbReference>
<evidence type="ECO:0000256" key="6">
    <source>
        <dbReference type="ARBA" id="ARBA00022691"/>
    </source>
</evidence>
<dbReference type="AlphaFoldDB" id="A0A7C3UHT5"/>
<keyword evidence="4 9" id="KW-0489">Methyltransferase</keyword>
<comment type="similarity">
    <text evidence="1 9">Belongs to the class IV-like SAM-binding methyltransferase superfamily. RNA methyltransferase NEP1 family.</text>
</comment>
<comment type="subunit">
    <text evidence="9">Homodimer.</text>
</comment>
<gene>
    <name evidence="9" type="primary">nep1</name>
    <name evidence="12" type="ORF">ENL48_06655</name>
    <name evidence="11" type="ORF">ENT89_02880</name>
    <name evidence="10" type="ORF">ENX77_04430</name>
</gene>
<evidence type="ECO:0000256" key="3">
    <source>
        <dbReference type="ARBA" id="ARBA00022552"/>
    </source>
</evidence>
<dbReference type="GO" id="GO:0019843">
    <property type="term" value="F:rRNA binding"/>
    <property type="evidence" value="ECO:0007669"/>
    <property type="project" value="UniProtKB-UniRule"/>
</dbReference>
<comment type="caution">
    <text evidence="10">The sequence shown here is derived from an EMBL/GenBank/DDBJ whole genome shotgun (WGS) entry which is preliminary data.</text>
</comment>
<evidence type="ECO:0000256" key="2">
    <source>
        <dbReference type="ARBA" id="ARBA00022517"/>
    </source>
</evidence>
<evidence type="ECO:0000313" key="12">
    <source>
        <dbReference type="EMBL" id="HHF48793.1"/>
    </source>
</evidence>
<evidence type="ECO:0000256" key="4">
    <source>
        <dbReference type="ARBA" id="ARBA00022603"/>
    </source>
</evidence>
<dbReference type="GO" id="GO:0070475">
    <property type="term" value="P:rRNA base methylation"/>
    <property type="evidence" value="ECO:0007669"/>
    <property type="project" value="InterPro"/>
</dbReference>
<feature type="binding site" evidence="9">
    <location>
        <begin position="191"/>
        <end position="196"/>
    </location>
    <ligand>
        <name>S-adenosyl-L-methionine</name>
        <dbReference type="ChEBI" id="CHEBI:59789"/>
    </ligand>
</feature>
<sequence>MVRFVFIDSALETIPKVISSHPVILKEAKRRKKKPEEIILDDSKHYKAMRLLKDREKRGRPDIIHACLLALLDSQIKDLEIYIHTYDNKVIWINRETKIPRNYNRFVGLMEDLFKKKVITSNDRKLLEITDLGLEDVLKEKILVMKEGSRWIKPEDVADCSTICIGGFQHGDFSKQAYDVFKRKKAEFVGLGEKPLTSLYVTYKIVCMIEGFFN</sequence>
<reference evidence="10" key="1">
    <citation type="journal article" date="2020" name="mSystems">
        <title>Genome- and Community-Level Interaction Insights into Carbon Utilization and Element Cycling Functions of Hydrothermarchaeota in Hydrothermal Sediment.</title>
        <authorList>
            <person name="Zhou Z."/>
            <person name="Liu Y."/>
            <person name="Xu W."/>
            <person name="Pan J."/>
            <person name="Luo Z.H."/>
            <person name="Li M."/>
        </authorList>
    </citation>
    <scope>NUCLEOTIDE SEQUENCE [LARGE SCALE GENOMIC DNA]</scope>
    <source>
        <strain evidence="12">SpSt-10</strain>
        <strain evidence="11">SpSt-62</strain>
        <strain evidence="10">SpSt-97</strain>
    </source>
</reference>
<dbReference type="Gene3D" id="3.40.1280.10">
    <property type="match status" value="1"/>
</dbReference>
<dbReference type="InterPro" id="IPR029028">
    <property type="entry name" value="Alpha/beta_knot_MTases"/>
</dbReference>
<dbReference type="GO" id="GO:0070037">
    <property type="term" value="F:rRNA (pseudouridine) methyltransferase activity"/>
    <property type="evidence" value="ECO:0007669"/>
    <property type="project" value="UniProtKB-UniRule"/>
</dbReference>
<evidence type="ECO:0000256" key="9">
    <source>
        <dbReference type="HAMAP-Rule" id="MF_00554"/>
    </source>
</evidence>
<feature type="binding site" evidence="9">
    <location>
        <position position="171"/>
    </location>
    <ligand>
        <name>S-adenosyl-L-methionine</name>
        <dbReference type="ChEBI" id="CHEBI:59789"/>
    </ligand>
</feature>
<keyword evidence="3 9" id="KW-0698">rRNA processing</keyword>
<dbReference type="SUPFAM" id="SSF75217">
    <property type="entry name" value="alpha/beta knot"/>
    <property type="match status" value="1"/>
</dbReference>
<evidence type="ECO:0000313" key="11">
    <source>
        <dbReference type="EMBL" id="HGU59132.1"/>
    </source>
</evidence>
<comment type="function">
    <text evidence="9">Methyltransferase involved in ribosomal biogenesis. Specifically catalyzes the N1-methylation of the pseudouridine corresponding to position 914 in M.jannaschii 16S rRNA.</text>
</comment>
<keyword evidence="2 9" id="KW-0690">Ribosome biogenesis</keyword>
<proteinExistence type="inferred from homology"/>
<dbReference type="Pfam" id="PF03587">
    <property type="entry name" value="EMG1"/>
    <property type="match status" value="1"/>
</dbReference>
<comment type="catalytic activity">
    <reaction evidence="9">
        <text>a pseudouridine in rRNA + S-adenosyl-L-methionine = an N(1)-methylpseudouridine in rRNA + S-adenosyl-L-homocysteine + H(+)</text>
        <dbReference type="Rhea" id="RHEA:46696"/>
        <dbReference type="Rhea" id="RHEA-COMP:11634"/>
        <dbReference type="Rhea" id="RHEA-COMP:13933"/>
        <dbReference type="ChEBI" id="CHEBI:15378"/>
        <dbReference type="ChEBI" id="CHEBI:57856"/>
        <dbReference type="ChEBI" id="CHEBI:59789"/>
        <dbReference type="ChEBI" id="CHEBI:65314"/>
        <dbReference type="ChEBI" id="CHEBI:74890"/>
    </reaction>
</comment>
<dbReference type="PANTHER" id="PTHR12636">
    <property type="entry name" value="NEP1/MRA1"/>
    <property type="match status" value="1"/>
</dbReference>
<comment type="caution">
    <text evidence="9">Lacks conserved residue(s) required for the propagation of feature annotation.</text>
</comment>
<dbReference type="EMBL" id="DTPI01000028">
    <property type="protein sequence ID" value="HGE66355.1"/>
    <property type="molecule type" value="Genomic_DNA"/>
</dbReference>
<dbReference type="InterPro" id="IPR005304">
    <property type="entry name" value="Rbsml_bgen_MeTrfase_EMG1/NEP1"/>
</dbReference>
<name>A0A7C3UHT5_9EURY</name>
<dbReference type="EC" id="2.1.1.-" evidence="9"/>
<keyword evidence="6 9" id="KW-0949">S-adenosyl-L-methionine</keyword>
<evidence type="ECO:0000256" key="8">
    <source>
        <dbReference type="ARBA" id="ARBA00022884"/>
    </source>
</evidence>
<dbReference type="InterPro" id="IPR023503">
    <property type="entry name" value="Ribosome_NEP1_arc"/>
</dbReference>
<dbReference type="InterPro" id="IPR029026">
    <property type="entry name" value="tRNA_m1G_MTases_N"/>
</dbReference>
<keyword evidence="7 9" id="KW-0699">rRNA-binding</keyword>
<feature type="site" description="Stabilizes Arg-xx" evidence="9">
    <location>
        <position position="62"/>
    </location>
</feature>